<evidence type="ECO:0000313" key="4">
    <source>
        <dbReference type="Proteomes" id="UP000006791"/>
    </source>
</evidence>
<dbReference type="PANTHER" id="PTHR28110:SF1">
    <property type="entry name" value="TRANSMEMBRANE PROTEIN"/>
    <property type="match status" value="1"/>
</dbReference>
<keyword evidence="4" id="KW-1185">Reference proteome</keyword>
<gene>
    <name evidence="3" type="ordered locus">Cabther_A0260</name>
</gene>
<dbReference type="Proteomes" id="UP000006791">
    <property type="component" value="Chromosome 1"/>
</dbReference>
<dbReference type="InterPro" id="IPR055323">
    <property type="entry name" value="C57A10.07/YOR238W"/>
</dbReference>
<dbReference type="HOGENOM" id="CLU_048479_0_0_0"/>
<reference evidence="3 4" key="1">
    <citation type="journal article" date="2012" name="Environ. Microbiol.">
        <title>Complete genome of Candidatus Chloracidobacterium thermophilum, a chlorophyll-based photoheterotroph belonging to the phylum Acidobacteria.</title>
        <authorList>
            <person name="Garcia Costas A.M."/>
            <person name="Liu Z."/>
            <person name="Tomsho L.P."/>
            <person name="Schuster S.C."/>
            <person name="Ward D.M."/>
            <person name="Bryant D.A."/>
        </authorList>
    </citation>
    <scope>NUCLEOTIDE SEQUENCE [LARGE SCALE GENOMIC DNA]</scope>
    <source>
        <strain evidence="3 4">B</strain>
    </source>
</reference>
<dbReference type="EMBL" id="CP002514">
    <property type="protein sequence ID" value="AEP11027.1"/>
    <property type="molecule type" value="Genomic_DNA"/>
</dbReference>
<evidence type="ECO:0000313" key="3">
    <source>
        <dbReference type="EMBL" id="AEP11027.1"/>
    </source>
</evidence>
<dbReference type="AlphaFoldDB" id="G2LHW7"/>
<dbReference type="PANTHER" id="PTHR28110">
    <property type="entry name" value="TRANSMEMBRANE PROTEIN"/>
    <property type="match status" value="1"/>
</dbReference>
<evidence type="ECO:0000256" key="1">
    <source>
        <dbReference type="SAM" id="MobiDB-lite"/>
    </source>
</evidence>
<protein>
    <recommendedName>
        <fullName evidence="2">DUF218 domain-containing protein</fullName>
    </recommendedName>
</protein>
<sequence length="212" mass="24259">MVIVPGHAICLRPDAPDLTADDAWALQPYQRGEGGCYLEHIREGIRWAAEDGHRWLVFSGGYTHREHPTRSEAESYRQVAEAQGWWHCREVAARTLTETFARDSYENLRFGLWRFYDALGAWPAEVFVVGWAFKQQRFQWHAAALGWPAERFHYIGVNNPPDLAAAQAGESQALRDFLADPHGRQGRLSAKRHARNPFGRQPPAHWQSLLPH</sequence>
<dbReference type="STRING" id="981222.Cabther_A0260"/>
<proteinExistence type="predicted"/>
<accession>G2LHW7</accession>
<dbReference type="Pfam" id="PF02698">
    <property type="entry name" value="DUF218"/>
    <property type="match status" value="1"/>
</dbReference>
<feature type="domain" description="DUF218" evidence="2">
    <location>
        <begin position="38"/>
        <end position="158"/>
    </location>
</feature>
<feature type="region of interest" description="Disordered" evidence="1">
    <location>
        <begin position="186"/>
        <end position="212"/>
    </location>
</feature>
<dbReference type="KEGG" id="ctm:Cabther_A0260"/>
<dbReference type="InterPro" id="IPR003848">
    <property type="entry name" value="DUF218"/>
</dbReference>
<evidence type="ECO:0000259" key="2">
    <source>
        <dbReference type="Pfam" id="PF02698"/>
    </source>
</evidence>
<dbReference type="GO" id="GO:0005737">
    <property type="term" value="C:cytoplasm"/>
    <property type="evidence" value="ECO:0007669"/>
    <property type="project" value="TreeGrafter"/>
</dbReference>
<organism evidence="3 4">
    <name type="scientific">Chloracidobacterium thermophilum (strain B)</name>
    <dbReference type="NCBI Taxonomy" id="981222"/>
    <lineage>
        <taxon>Bacteria</taxon>
        <taxon>Pseudomonadati</taxon>
        <taxon>Acidobacteriota</taxon>
        <taxon>Terriglobia</taxon>
        <taxon>Terriglobales</taxon>
        <taxon>Acidobacteriaceae</taxon>
        <taxon>Chloracidobacterium</taxon>
    </lineage>
</organism>
<name>G2LHW7_CHLTF</name>